<proteinExistence type="predicted"/>
<dbReference type="EC" id="3.4.21.53" evidence="2"/>
<dbReference type="SMART" id="SM00464">
    <property type="entry name" value="LON"/>
    <property type="match status" value="1"/>
</dbReference>
<evidence type="ECO:0000259" key="1">
    <source>
        <dbReference type="PROSITE" id="PS51787"/>
    </source>
</evidence>
<dbReference type="GO" id="GO:0006508">
    <property type="term" value="P:proteolysis"/>
    <property type="evidence" value="ECO:0007669"/>
    <property type="project" value="UniProtKB-KW"/>
</dbReference>
<dbReference type="KEGG" id="svp:Pan189_18780"/>
<evidence type="ECO:0000313" key="2">
    <source>
        <dbReference type="EMBL" id="QDT37498.1"/>
    </source>
</evidence>
<dbReference type="Proteomes" id="UP000317318">
    <property type="component" value="Chromosome"/>
</dbReference>
<accession>A0A517R0U7</accession>
<dbReference type="Gene3D" id="2.30.130.40">
    <property type="entry name" value="LON domain-like"/>
    <property type="match status" value="1"/>
</dbReference>
<protein>
    <submittedName>
        <fullName evidence="2">Lon protease 2</fullName>
        <ecNumber evidence="2">3.4.21.53</ecNumber>
    </submittedName>
</protein>
<dbReference type="RefSeq" id="WP_145363606.1">
    <property type="nucleotide sequence ID" value="NZ_CP036268.1"/>
</dbReference>
<evidence type="ECO:0000313" key="3">
    <source>
        <dbReference type="Proteomes" id="UP000317318"/>
    </source>
</evidence>
<sequence>MEHPFDLSSQLENFSGRVPLFPLPNVAFFPHVLMPLHIFEPRYRQMTADALESDRYIAMAVLQPGWDDTPEFHEPEIYDHVCLGKIAAEEQLEDGRYYLMLQGLARAKVLSEETNDLPYRVGRLEVQQDRALIPSQIDRVSRRQELIALFQKKYPKVELKGVIESATDPIVSLGLVCDVIASALGLSGPMIYKMLCADDIDDRSEIIREILINEVGPTGPLKPEFPPKFSSN</sequence>
<dbReference type="PROSITE" id="PS51787">
    <property type="entry name" value="LON_N"/>
    <property type="match status" value="1"/>
</dbReference>
<dbReference type="InterPro" id="IPR046336">
    <property type="entry name" value="Lon_prtase_N_sf"/>
</dbReference>
<dbReference type="PANTHER" id="PTHR46732">
    <property type="entry name" value="ATP-DEPENDENT PROTEASE LA (LON) DOMAIN PROTEIN"/>
    <property type="match status" value="1"/>
</dbReference>
<dbReference type="AlphaFoldDB" id="A0A517R0U7"/>
<keyword evidence="2" id="KW-0378">Hydrolase</keyword>
<organism evidence="2 3">
    <name type="scientific">Stratiformator vulcanicus</name>
    <dbReference type="NCBI Taxonomy" id="2527980"/>
    <lineage>
        <taxon>Bacteria</taxon>
        <taxon>Pseudomonadati</taxon>
        <taxon>Planctomycetota</taxon>
        <taxon>Planctomycetia</taxon>
        <taxon>Planctomycetales</taxon>
        <taxon>Planctomycetaceae</taxon>
        <taxon>Stratiformator</taxon>
    </lineage>
</organism>
<reference evidence="2 3" key="1">
    <citation type="submission" date="2019-02" db="EMBL/GenBank/DDBJ databases">
        <title>Deep-cultivation of Planctomycetes and their phenomic and genomic characterization uncovers novel biology.</title>
        <authorList>
            <person name="Wiegand S."/>
            <person name="Jogler M."/>
            <person name="Boedeker C."/>
            <person name="Pinto D."/>
            <person name="Vollmers J."/>
            <person name="Rivas-Marin E."/>
            <person name="Kohn T."/>
            <person name="Peeters S.H."/>
            <person name="Heuer A."/>
            <person name="Rast P."/>
            <person name="Oberbeckmann S."/>
            <person name="Bunk B."/>
            <person name="Jeske O."/>
            <person name="Meyerdierks A."/>
            <person name="Storesund J.E."/>
            <person name="Kallscheuer N."/>
            <person name="Luecker S."/>
            <person name="Lage O.M."/>
            <person name="Pohl T."/>
            <person name="Merkel B.J."/>
            <person name="Hornburger P."/>
            <person name="Mueller R.-W."/>
            <person name="Bruemmer F."/>
            <person name="Labrenz M."/>
            <person name="Spormann A.M."/>
            <person name="Op den Camp H."/>
            <person name="Overmann J."/>
            <person name="Amann R."/>
            <person name="Jetten M.S.M."/>
            <person name="Mascher T."/>
            <person name="Medema M.H."/>
            <person name="Devos D.P."/>
            <person name="Kaster A.-K."/>
            <person name="Ovreas L."/>
            <person name="Rohde M."/>
            <person name="Galperin M.Y."/>
            <person name="Jogler C."/>
        </authorList>
    </citation>
    <scope>NUCLEOTIDE SEQUENCE [LARGE SCALE GENOMIC DNA]</scope>
    <source>
        <strain evidence="2 3">Pan189</strain>
    </source>
</reference>
<name>A0A517R0U7_9PLAN</name>
<dbReference type="SUPFAM" id="SSF88697">
    <property type="entry name" value="PUA domain-like"/>
    <property type="match status" value="1"/>
</dbReference>
<keyword evidence="3" id="KW-1185">Reference proteome</keyword>
<dbReference type="Pfam" id="PF02190">
    <property type="entry name" value="LON_substr_bdg"/>
    <property type="match status" value="1"/>
</dbReference>
<keyword evidence="2" id="KW-0645">Protease</keyword>
<dbReference type="InterPro" id="IPR003111">
    <property type="entry name" value="Lon_prtase_N"/>
</dbReference>
<gene>
    <name evidence="2" type="primary">lon2</name>
    <name evidence="2" type="ORF">Pan189_18780</name>
</gene>
<dbReference type="PANTHER" id="PTHR46732:SF8">
    <property type="entry name" value="ATP-DEPENDENT PROTEASE LA (LON) DOMAIN PROTEIN"/>
    <property type="match status" value="1"/>
</dbReference>
<dbReference type="OrthoDB" id="9806457at2"/>
<feature type="domain" description="Lon N-terminal" evidence="1">
    <location>
        <begin position="18"/>
        <end position="215"/>
    </location>
</feature>
<dbReference type="GO" id="GO:0004252">
    <property type="term" value="F:serine-type endopeptidase activity"/>
    <property type="evidence" value="ECO:0007669"/>
    <property type="project" value="UniProtKB-EC"/>
</dbReference>
<dbReference type="InterPro" id="IPR015947">
    <property type="entry name" value="PUA-like_sf"/>
</dbReference>
<dbReference type="EMBL" id="CP036268">
    <property type="protein sequence ID" value="QDT37498.1"/>
    <property type="molecule type" value="Genomic_DNA"/>
</dbReference>